<comment type="caution">
    <text evidence="2">The sequence shown here is derived from an EMBL/GenBank/DDBJ whole genome shotgun (WGS) entry which is preliminary data.</text>
</comment>
<feature type="non-terminal residue" evidence="2">
    <location>
        <position position="1"/>
    </location>
</feature>
<dbReference type="Proteomes" id="UP001148018">
    <property type="component" value="Unassembled WGS sequence"/>
</dbReference>
<reference evidence="2" key="1">
    <citation type="submission" date="2022-07" db="EMBL/GenBank/DDBJ databases">
        <title>Chromosome-level genome of Muraenolepis orangiensis.</title>
        <authorList>
            <person name="Kim J."/>
        </authorList>
    </citation>
    <scope>NUCLEOTIDE SEQUENCE</scope>
    <source>
        <strain evidence="2">KU_S4_2022</strain>
        <tissue evidence="2">Muscle</tissue>
    </source>
</reference>
<organism evidence="2 3">
    <name type="scientific">Muraenolepis orangiensis</name>
    <name type="common">Patagonian moray cod</name>
    <dbReference type="NCBI Taxonomy" id="630683"/>
    <lineage>
        <taxon>Eukaryota</taxon>
        <taxon>Metazoa</taxon>
        <taxon>Chordata</taxon>
        <taxon>Craniata</taxon>
        <taxon>Vertebrata</taxon>
        <taxon>Euteleostomi</taxon>
        <taxon>Actinopterygii</taxon>
        <taxon>Neopterygii</taxon>
        <taxon>Teleostei</taxon>
        <taxon>Neoteleostei</taxon>
        <taxon>Acanthomorphata</taxon>
        <taxon>Zeiogadaria</taxon>
        <taxon>Gadariae</taxon>
        <taxon>Gadiformes</taxon>
        <taxon>Muraenolepidoidei</taxon>
        <taxon>Muraenolepididae</taxon>
        <taxon>Muraenolepis</taxon>
    </lineage>
</organism>
<protein>
    <submittedName>
        <fullName evidence="2">Uncharacterized protein</fullName>
    </submittedName>
</protein>
<gene>
    <name evidence="2" type="ORF">NHX12_016786</name>
</gene>
<name>A0A9Q0D6X8_9TELE</name>
<keyword evidence="3" id="KW-1185">Reference proteome</keyword>
<dbReference type="AlphaFoldDB" id="A0A9Q0D6X8"/>
<evidence type="ECO:0000313" key="2">
    <source>
        <dbReference type="EMBL" id="KAJ3581312.1"/>
    </source>
</evidence>
<feature type="region of interest" description="Disordered" evidence="1">
    <location>
        <begin position="150"/>
        <end position="175"/>
    </location>
</feature>
<evidence type="ECO:0000313" key="3">
    <source>
        <dbReference type="Proteomes" id="UP001148018"/>
    </source>
</evidence>
<evidence type="ECO:0000256" key="1">
    <source>
        <dbReference type="SAM" id="MobiDB-lite"/>
    </source>
</evidence>
<sequence length="175" mass="18890">SQCNYGTRWSSRVAVGVLEVNTITSLRVESYNMYGLRRIKDGAVSAKGGAAELMSELQEDKGFRPSVSSFQFWHFLHNLTAFKISNEGGHNYTSQLSGVWLASASLSSSSSSSSSSSGSSGSTTWVEVCSCPLGFGGRLRVLRPGIHQREARRRATGPLRALHLPTARALPPGNR</sequence>
<accession>A0A9Q0D6X8</accession>
<dbReference type="EMBL" id="JANIIK010003041">
    <property type="protein sequence ID" value="KAJ3581312.1"/>
    <property type="molecule type" value="Genomic_DNA"/>
</dbReference>
<proteinExistence type="predicted"/>